<dbReference type="Pfam" id="PF00175">
    <property type="entry name" value="NAD_binding_1"/>
    <property type="match status" value="1"/>
</dbReference>
<evidence type="ECO:0000256" key="2">
    <source>
        <dbReference type="ARBA" id="ARBA00022714"/>
    </source>
</evidence>
<evidence type="ECO:0000313" key="6">
    <source>
        <dbReference type="EMBL" id="MXR37646.1"/>
    </source>
</evidence>
<dbReference type="SUPFAM" id="SSF54292">
    <property type="entry name" value="2Fe-2S ferredoxin-like"/>
    <property type="match status" value="1"/>
</dbReference>
<comment type="cofactor">
    <cofactor evidence="3">
        <name>[2Fe-2S] cluster</name>
        <dbReference type="ChEBI" id="CHEBI:190135"/>
    </cofactor>
</comment>
<dbReference type="GO" id="GO:0051537">
    <property type="term" value="F:2 iron, 2 sulfur cluster binding"/>
    <property type="evidence" value="ECO:0007669"/>
    <property type="project" value="UniProtKB-KW"/>
</dbReference>
<dbReference type="Proteomes" id="UP000467214">
    <property type="component" value="Unassembled WGS sequence"/>
</dbReference>
<keyword evidence="2" id="KW-0411">Iron-sulfur</keyword>
<evidence type="ECO:0000259" key="4">
    <source>
        <dbReference type="PROSITE" id="PS51085"/>
    </source>
</evidence>
<dbReference type="PANTHER" id="PTHR47354:SF5">
    <property type="entry name" value="PROTEIN RFBI"/>
    <property type="match status" value="1"/>
</dbReference>
<dbReference type="InterPro" id="IPR017938">
    <property type="entry name" value="Riboflavin_synthase-like_b-brl"/>
</dbReference>
<feature type="domain" description="2Fe-2S ferredoxin-type" evidence="4">
    <location>
        <begin position="2"/>
        <end position="90"/>
    </location>
</feature>
<dbReference type="SUPFAM" id="SSF63380">
    <property type="entry name" value="Riboflavin synthase domain-like"/>
    <property type="match status" value="1"/>
</dbReference>
<dbReference type="PRINTS" id="PR00371">
    <property type="entry name" value="FPNCR"/>
</dbReference>
<dbReference type="InterPro" id="IPR012675">
    <property type="entry name" value="Beta-grasp_dom_sf"/>
</dbReference>
<dbReference type="InterPro" id="IPR006058">
    <property type="entry name" value="2Fe2S_fd_BS"/>
</dbReference>
<dbReference type="SUPFAM" id="SSF52343">
    <property type="entry name" value="Ferredoxin reductase-like, C-terminal NADP-linked domain"/>
    <property type="match status" value="1"/>
</dbReference>
<dbReference type="InterPro" id="IPR036010">
    <property type="entry name" value="2Fe-2S_ferredoxin-like_sf"/>
</dbReference>
<dbReference type="PROSITE" id="PS51384">
    <property type="entry name" value="FAD_FR"/>
    <property type="match status" value="1"/>
</dbReference>
<keyword evidence="7" id="KW-1185">Reference proteome</keyword>
<dbReference type="InterPro" id="IPR039261">
    <property type="entry name" value="FNR_nucleotide-bd"/>
</dbReference>
<dbReference type="InterPro" id="IPR001041">
    <property type="entry name" value="2Fe-2S_ferredoxin-type"/>
</dbReference>
<dbReference type="PANTHER" id="PTHR47354">
    <property type="entry name" value="NADH OXIDOREDUCTASE HCR"/>
    <property type="match status" value="1"/>
</dbReference>
<dbReference type="PRINTS" id="PR00410">
    <property type="entry name" value="PHEHYDRXLASE"/>
</dbReference>
<accession>A0A845BU07</accession>
<feature type="domain" description="FAD-binding FR-type" evidence="5">
    <location>
        <begin position="97"/>
        <end position="197"/>
    </location>
</feature>
<dbReference type="Gene3D" id="3.40.50.80">
    <property type="entry name" value="Nucleotide-binding domain of ferredoxin-NADP reductase (FNR) module"/>
    <property type="match status" value="1"/>
</dbReference>
<dbReference type="CDD" id="cd06189">
    <property type="entry name" value="flavin_oxioreductase"/>
    <property type="match status" value="1"/>
</dbReference>
<keyword evidence="2" id="KW-0408">Iron</keyword>
<proteinExistence type="predicted"/>
<evidence type="ECO:0000256" key="1">
    <source>
        <dbReference type="ARBA" id="ARBA00001974"/>
    </source>
</evidence>
<keyword evidence="2" id="KW-0001">2Fe-2S</keyword>
<dbReference type="Gene3D" id="2.40.30.10">
    <property type="entry name" value="Translation factors"/>
    <property type="match status" value="1"/>
</dbReference>
<protein>
    <submittedName>
        <fullName evidence="6">2Fe-2S iron-sulfur cluster binding domain-containing protein</fullName>
    </submittedName>
</protein>
<dbReference type="InterPro" id="IPR017927">
    <property type="entry name" value="FAD-bd_FR_type"/>
</dbReference>
<comment type="cofactor">
    <cofactor evidence="1">
        <name>FAD</name>
        <dbReference type="ChEBI" id="CHEBI:57692"/>
    </cofactor>
</comment>
<dbReference type="InterPro" id="IPR008333">
    <property type="entry name" value="Cbr1-like_FAD-bd_dom"/>
</dbReference>
<dbReference type="EMBL" id="WSSB01000010">
    <property type="protein sequence ID" value="MXR37646.1"/>
    <property type="molecule type" value="Genomic_DNA"/>
</dbReference>
<dbReference type="Gene3D" id="3.10.20.30">
    <property type="match status" value="1"/>
</dbReference>
<keyword evidence="2" id="KW-0479">Metal-binding</keyword>
<dbReference type="AlphaFoldDB" id="A0A845BU07"/>
<reference evidence="6 7" key="1">
    <citation type="submission" date="2019-12" db="EMBL/GenBank/DDBJ databases">
        <title>Neisseriaceae gen. nov. sp. Genome sequencing and assembly.</title>
        <authorList>
            <person name="Liu Z."/>
            <person name="Li A."/>
        </authorList>
    </citation>
    <scope>NUCLEOTIDE SEQUENCE [LARGE SCALE GENOMIC DNA]</scope>
    <source>
        <strain evidence="6 7">B2N2-7</strain>
    </source>
</reference>
<dbReference type="CDD" id="cd00207">
    <property type="entry name" value="fer2"/>
    <property type="match status" value="1"/>
</dbReference>
<dbReference type="Pfam" id="PF00970">
    <property type="entry name" value="FAD_binding_6"/>
    <property type="match status" value="1"/>
</dbReference>
<comment type="caution">
    <text evidence="6">The sequence shown here is derived from an EMBL/GenBank/DDBJ whole genome shotgun (WGS) entry which is preliminary data.</text>
</comment>
<dbReference type="GO" id="GO:0016491">
    <property type="term" value="F:oxidoreductase activity"/>
    <property type="evidence" value="ECO:0007669"/>
    <property type="project" value="InterPro"/>
</dbReference>
<evidence type="ECO:0000313" key="7">
    <source>
        <dbReference type="Proteomes" id="UP000467214"/>
    </source>
</evidence>
<name>A0A845BU07_9NEIS</name>
<evidence type="ECO:0000256" key="3">
    <source>
        <dbReference type="ARBA" id="ARBA00034078"/>
    </source>
</evidence>
<dbReference type="RefSeq" id="WP_160797366.1">
    <property type="nucleotide sequence ID" value="NZ_WSSB01000010.1"/>
</dbReference>
<dbReference type="PROSITE" id="PS00197">
    <property type="entry name" value="2FE2S_FER_1"/>
    <property type="match status" value="1"/>
</dbReference>
<dbReference type="InterPro" id="IPR050415">
    <property type="entry name" value="MRET"/>
</dbReference>
<sequence length="331" mass="35518">MPDISLSNGKKFMAASGSSILDAATQAQVALPYSCKSGRCSSCKCKVVSGETLALTAELGLTQEEREQGWILSCVRSAQTDLVLEVDDLGSVELPPTKTSPCRISHIERLAPDVVRVILRLPPAAMFTFLPGQYIDVIGPNGVRRSYSLANAPATDKTLELHIRAVKGGVMSDYWFNQAKENDLLRLNGPLGTFFLRETSGQDLVFLATGTGIAPVKAMLEALAALPQDQQPASVTVLWGGRTPADIYIDLPSLPGHYQFVPVLSRADEDWAGAKGYVHEVLLQRAADLSHTTVYACGSDAMIHSARKVLVAAGLPARQFYADAFVSSGNI</sequence>
<dbReference type="PROSITE" id="PS51085">
    <property type="entry name" value="2FE2S_FER_2"/>
    <property type="match status" value="1"/>
</dbReference>
<dbReference type="Pfam" id="PF00111">
    <property type="entry name" value="Fer2"/>
    <property type="match status" value="1"/>
</dbReference>
<dbReference type="InterPro" id="IPR001709">
    <property type="entry name" value="Flavoprot_Pyr_Nucl_cyt_Rdtase"/>
</dbReference>
<gene>
    <name evidence="6" type="ORF">GQF02_11750</name>
</gene>
<organism evidence="6 7">
    <name type="scientific">Craterilacuibacter sinensis</name>
    <dbReference type="NCBI Taxonomy" id="2686017"/>
    <lineage>
        <taxon>Bacteria</taxon>
        <taxon>Pseudomonadati</taxon>
        <taxon>Pseudomonadota</taxon>
        <taxon>Betaproteobacteria</taxon>
        <taxon>Neisseriales</taxon>
        <taxon>Neisseriaceae</taxon>
        <taxon>Craterilacuibacter</taxon>
    </lineage>
</organism>
<evidence type="ECO:0000259" key="5">
    <source>
        <dbReference type="PROSITE" id="PS51384"/>
    </source>
</evidence>
<dbReference type="InterPro" id="IPR001433">
    <property type="entry name" value="OxRdtase_FAD/NAD-bd"/>
</dbReference>